<reference evidence="3" key="1">
    <citation type="submission" date="2021-01" db="EMBL/GenBank/DDBJ databases">
        <authorList>
            <person name="Corre E."/>
            <person name="Pelletier E."/>
            <person name="Niang G."/>
            <person name="Scheremetjew M."/>
            <person name="Finn R."/>
            <person name="Kale V."/>
            <person name="Holt S."/>
            <person name="Cochrane G."/>
            <person name="Meng A."/>
            <person name="Brown T."/>
            <person name="Cohen L."/>
        </authorList>
    </citation>
    <scope>NUCLEOTIDE SEQUENCE</scope>
    <source>
        <strain evidence="3">CCMP826</strain>
    </source>
</reference>
<sequence length="664" mass="74942">MATNRLMSEIDYTKTQLIVFFVILLLAVDSINPVKMFLHVFPQVQPWHIASVSIMVIVYVFISEMKPILYFSTKIFFHSILSIFFRDVQIVGKDNIPVHGPVIFTSNHANQFIDSLAVMCTCQRTLSYIVAEKSWNRNIVGHLAWAIGAVPVKRAQDSAVAGTGKITLIKKEDLPKDETGVDENQNPVIKVVGSGTRFLSELNVADKIRLSGSAFGLKITKIDTDYVLYVRDPEDPAMVSYPDSAVKFDILKYVDHKVVFEKVLDKLASNGTIGIFPEGGSHDRTDLLPLKVGVALIAYSALDKDGLSIPIVPVGLNYFRAHRFRGRAIVEFGSPSYLDPSTLGAYQTGGTERRKACNDLIKRIEDGMRSVIVSVPDYETLQLIHTARRLVQRRESTASEKQDMNRRFAEGYKQILLRTEGNLPEDWIKLRDRMVAYQKELSDLGIRDYQVIGLDRELKDKDSADSVLREMRLPYRFAHLITVWGLALFPAILLNLPIGLLARLYAEQRRKKALANSKVKIKGYDVMLSEKVIFCIAMVPTLWFTYGLILYFCSDLDGPALTLSILSMPLFSFIGVIAAEAGMIDAKAIRPYYMRIFPSNRQRLAALPAVRKELQSNLRAFIKEIGPTLGEIYSGKELDWKRIQRDSVAWEEINHTPTQKNKKA</sequence>
<dbReference type="SUPFAM" id="SSF69593">
    <property type="entry name" value="Glycerol-3-phosphate (1)-acyltransferase"/>
    <property type="match status" value="2"/>
</dbReference>
<feature type="domain" description="Phospholipid/glycerol acyltransferase" evidence="2">
    <location>
        <begin position="102"/>
        <end position="319"/>
    </location>
</feature>
<dbReference type="SMART" id="SM00563">
    <property type="entry name" value="PlsC"/>
    <property type="match status" value="1"/>
</dbReference>
<feature type="transmembrane region" description="Helical" evidence="1">
    <location>
        <begin position="69"/>
        <end position="85"/>
    </location>
</feature>
<dbReference type="GO" id="GO:0008654">
    <property type="term" value="P:phospholipid biosynthetic process"/>
    <property type="evidence" value="ECO:0007669"/>
    <property type="project" value="TreeGrafter"/>
</dbReference>
<dbReference type="AlphaFoldDB" id="A0A7S2N1D6"/>
<feature type="transmembrane region" description="Helical" evidence="1">
    <location>
        <begin position="46"/>
        <end position="62"/>
    </location>
</feature>
<feature type="transmembrane region" description="Helical" evidence="1">
    <location>
        <begin position="532"/>
        <end position="552"/>
    </location>
</feature>
<feature type="transmembrane region" description="Helical" evidence="1">
    <location>
        <begin position="564"/>
        <end position="584"/>
    </location>
</feature>
<dbReference type="InterPro" id="IPR052744">
    <property type="entry name" value="GPAT/DAPAT"/>
</dbReference>
<organism evidence="3">
    <name type="scientific">Helicotheca tamesis</name>
    <dbReference type="NCBI Taxonomy" id="374047"/>
    <lineage>
        <taxon>Eukaryota</taxon>
        <taxon>Sar</taxon>
        <taxon>Stramenopiles</taxon>
        <taxon>Ochrophyta</taxon>
        <taxon>Bacillariophyta</taxon>
        <taxon>Mediophyceae</taxon>
        <taxon>Lithodesmiophycidae</taxon>
        <taxon>Lithodesmiales</taxon>
        <taxon>Lithodesmiaceae</taxon>
        <taxon>Helicotheca</taxon>
    </lineage>
</organism>
<dbReference type="PANTHER" id="PTHR31605">
    <property type="entry name" value="GLYCEROL-3-PHOSPHATE O-ACYLTRANSFERASE 1"/>
    <property type="match status" value="1"/>
</dbReference>
<gene>
    <name evidence="3" type="ORF">HTAM1171_LOCUS10890</name>
</gene>
<dbReference type="GO" id="GO:0004366">
    <property type="term" value="F:glycerol-3-phosphate O-acyltransferase activity"/>
    <property type="evidence" value="ECO:0007669"/>
    <property type="project" value="TreeGrafter"/>
</dbReference>
<dbReference type="PANTHER" id="PTHR31605:SF0">
    <property type="entry name" value="GLYCEROL-3-PHOSPHATE O-ACYLTRANSFERASE 1"/>
    <property type="match status" value="1"/>
</dbReference>
<keyword evidence="1" id="KW-0812">Transmembrane</keyword>
<dbReference type="Pfam" id="PF01553">
    <property type="entry name" value="Acyltransferase"/>
    <property type="match status" value="2"/>
</dbReference>
<keyword evidence="1" id="KW-0472">Membrane</keyword>
<proteinExistence type="predicted"/>
<evidence type="ECO:0000259" key="2">
    <source>
        <dbReference type="SMART" id="SM00563"/>
    </source>
</evidence>
<dbReference type="GO" id="GO:0016287">
    <property type="term" value="F:glycerone-phosphate O-acyltransferase activity"/>
    <property type="evidence" value="ECO:0007669"/>
    <property type="project" value="TreeGrafter"/>
</dbReference>
<dbReference type="CDD" id="cd07992">
    <property type="entry name" value="LPLAT_AAK14816-like"/>
    <property type="match status" value="1"/>
</dbReference>
<dbReference type="EMBL" id="HBGV01017663">
    <property type="protein sequence ID" value="CAD9514032.1"/>
    <property type="molecule type" value="Transcribed_RNA"/>
</dbReference>
<protein>
    <recommendedName>
        <fullName evidence="2">Phospholipid/glycerol acyltransferase domain-containing protein</fullName>
    </recommendedName>
</protein>
<accession>A0A7S2N1D6</accession>
<evidence type="ECO:0000313" key="3">
    <source>
        <dbReference type="EMBL" id="CAD9514032.1"/>
    </source>
</evidence>
<keyword evidence="1" id="KW-1133">Transmembrane helix</keyword>
<feature type="transmembrane region" description="Helical" evidence="1">
    <location>
        <begin position="477"/>
        <end position="502"/>
    </location>
</feature>
<evidence type="ECO:0000256" key="1">
    <source>
        <dbReference type="SAM" id="Phobius"/>
    </source>
</evidence>
<dbReference type="InterPro" id="IPR002123">
    <property type="entry name" value="Plipid/glycerol_acylTrfase"/>
</dbReference>
<name>A0A7S2N1D6_9STRA</name>